<reference evidence="3" key="1">
    <citation type="submission" date="2014-03" db="EMBL/GenBank/DDBJ databases">
        <title>The sialotranscriptome of Amblyomma triste, Amblyomma parvum and Amblyomma cajennense ticks, uncovered by 454-based RNA-seq.</title>
        <authorList>
            <person name="Garcia G.R."/>
            <person name="Gardinassi L.G."/>
            <person name="Ribeiro J.M."/>
            <person name="Anatriello E."/>
            <person name="Ferreira B.R."/>
            <person name="Moreira H.N."/>
            <person name="Mafra C."/>
            <person name="Olegario M.M."/>
            <person name="Szabo P.J."/>
            <person name="Miranda-Santos I.K."/>
            <person name="Maruyama S.R."/>
        </authorList>
    </citation>
    <scope>NUCLEOTIDE SEQUENCE</scope>
    <source>
        <strain evidence="3">Uberlandia</strain>
        <tissue evidence="3">Salivary glands</tissue>
    </source>
</reference>
<sequence>SVQVYPKLKAAWLRAHRRALAEMSYRAIPSLLNRGLRYARCSALLASASRGLHSHASCKSPIRAATSAPVGSRWDRLKSAVKWKFGAQDRIREGSIYVYESCVDKVDFRTFFTYLKIPDTFLSWFLVTELHVWMCMTRAMAELDSRVALCLQYEIVRNLWEDTHKRIGKLAYMPTRLKKESLADLHDHFNAMLLLYDEGLQGDDKALASALWRVLLMCEGEDPVALEALVHYVRKQVNMLDKMTLDEFIKERNISWTPLLDCESKEQH</sequence>
<feature type="domain" description="Ubiquinol-cytochrome c chaperone" evidence="2">
    <location>
        <begin position="114"/>
        <end position="251"/>
    </location>
</feature>
<dbReference type="PANTHER" id="PTHR12184">
    <property type="entry name" value="UBIQUINOL-CYTOCHROME C REDUCTASE COMPLEX ASSEMBLY FACTOR 1 FAMILY MEMBER"/>
    <property type="match status" value="1"/>
</dbReference>
<evidence type="ECO:0000259" key="2">
    <source>
        <dbReference type="Pfam" id="PF03981"/>
    </source>
</evidence>
<organism evidence="3">
    <name type="scientific">Amblyomma cajennense</name>
    <name type="common">Cayenne tick</name>
    <name type="synonym">Acarus cajennensis</name>
    <dbReference type="NCBI Taxonomy" id="34607"/>
    <lineage>
        <taxon>Eukaryota</taxon>
        <taxon>Metazoa</taxon>
        <taxon>Ecdysozoa</taxon>
        <taxon>Arthropoda</taxon>
        <taxon>Chelicerata</taxon>
        <taxon>Arachnida</taxon>
        <taxon>Acari</taxon>
        <taxon>Parasitiformes</taxon>
        <taxon>Ixodida</taxon>
        <taxon>Ixodoidea</taxon>
        <taxon>Ixodidae</taxon>
        <taxon>Amblyomminae</taxon>
        <taxon>Amblyomma</taxon>
    </lineage>
</organism>
<dbReference type="Pfam" id="PF03981">
    <property type="entry name" value="Ubiq_cyt_C_chap"/>
    <property type="match status" value="1"/>
</dbReference>
<evidence type="ECO:0000313" key="3">
    <source>
        <dbReference type="EMBL" id="JAC19290.1"/>
    </source>
</evidence>
<dbReference type="AlphaFoldDB" id="A0A023FD75"/>
<dbReference type="GO" id="GO:0034551">
    <property type="term" value="P:mitochondrial respiratory chain complex III assembly"/>
    <property type="evidence" value="ECO:0007669"/>
    <property type="project" value="TreeGrafter"/>
</dbReference>
<dbReference type="InterPro" id="IPR007129">
    <property type="entry name" value="Ubiqinol_cyt_c_chaperone_CPB3"/>
</dbReference>
<dbReference type="EMBL" id="GBBK01005192">
    <property type="protein sequence ID" value="JAC19290.1"/>
    <property type="molecule type" value="mRNA"/>
</dbReference>
<feature type="non-terminal residue" evidence="3">
    <location>
        <position position="1"/>
    </location>
</feature>
<evidence type="ECO:0000256" key="1">
    <source>
        <dbReference type="ARBA" id="ARBA00006407"/>
    </source>
</evidence>
<dbReference type="InterPro" id="IPR021150">
    <property type="entry name" value="Ubiq_cyt_c_chap"/>
</dbReference>
<dbReference type="GO" id="GO:0005739">
    <property type="term" value="C:mitochondrion"/>
    <property type="evidence" value="ECO:0007669"/>
    <property type="project" value="TreeGrafter"/>
</dbReference>
<dbReference type="PANTHER" id="PTHR12184:SF1">
    <property type="entry name" value="UBIQUINOL-CYTOCHROME-C REDUCTASE COMPLEX ASSEMBLY FACTOR 1"/>
    <property type="match status" value="1"/>
</dbReference>
<name>A0A023FD75_AMBCJ</name>
<proteinExistence type="evidence at transcript level"/>
<comment type="similarity">
    <text evidence="1">Belongs to the CBP3 family.</text>
</comment>
<protein>
    <submittedName>
        <fullName evidence="3">Putative ubiquinol cytochrome c reductase assembly protein cbp3</fullName>
    </submittedName>
</protein>
<accession>A0A023FD75</accession>